<comment type="caution">
    <text evidence="1">The sequence shown here is derived from an EMBL/GenBank/DDBJ whole genome shotgun (WGS) entry which is preliminary data.</text>
</comment>
<keyword evidence="2" id="KW-1185">Reference proteome</keyword>
<protein>
    <recommendedName>
        <fullName evidence="3">PIN domain-containing protein</fullName>
    </recommendedName>
</protein>
<dbReference type="AlphaFoldDB" id="A0A2C6M7H4"/>
<sequence>MIYFPAYSILSTHTQLNTDYGKTHGLRTLDALHLATFVLVKEDDWFFVACDDNLINAAKAIGALVFNPVKRT</sequence>
<evidence type="ECO:0008006" key="3">
    <source>
        <dbReference type="Google" id="ProtNLM"/>
    </source>
</evidence>
<dbReference type="RefSeq" id="WP_180261163.1">
    <property type="nucleotide sequence ID" value="NZ_AWQQ01000123.1"/>
</dbReference>
<organism evidence="1 2">
    <name type="scientific">Desulforamulus profundi</name>
    <dbReference type="NCBI Taxonomy" id="1383067"/>
    <lineage>
        <taxon>Bacteria</taxon>
        <taxon>Bacillati</taxon>
        <taxon>Bacillota</taxon>
        <taxon>Clostridia</taxon>
        <taxon>Eubacteriales</taxon>
        <taxon>Peptococcaceae</taxon>
        <taxon>Desulforamulus</taxon>
    </lineage>
</organism>
<reference evidence="1 2" key="1">
    <citation type="submission" date="2013-09" db="EMBL/GenBank/DDBJ databases">
        <title>Biodegradation of hydrocarbons in the deep terrestrial subsurface : characterization of a microbial consortium composed of two Desulfotomaculum species originating from a deep geological formation.</title>
        <authorList>
            <person name="Aullo T."/>
            <person name="Berlendis S."/>
            <person name="Lascourreges J.-F."/>
            <person name="Dessort D."/>
            <person name="Saint-Laurent S."/>
            <person name="Schraauwers B."/>
            <person name="Mas J."/>
            <person name="Magot M."/>
            <person name="Ranchou-Peyruse A."/>
        </authorList>
    </citation>
    <scope>NUCLEOTIDE SEQUENCE [LARGE SCALE GENOMIC DNA]</scope>
    <source>
        <strain evidence="1 2">Bs107</strain>
    </source>
</reference>
<proteinExistence type="predicted"/>
<dbReference type="EMBL" id="AWQQ01000123">
    <property type="protein sequence ID" value="PHJ37009.1"/>
    <property type="molecule type" value="Genomic_DNA"/>
</dbReference>
<dbReference type="Proteomes" id="UP000222564">
    <property type="component" value="Unassembled WGS sequence"/>
</dbReference>
<name>A0A2C6M7H4_9FIRM</name>
<accession>A0A2C6M7H4</accession>
<evidence type="ECO:0000313" key="1">
    <source>
        <dbReference type="EMBL" id="PHJ37009.1"/>
    </source>
</evidence>
<evidence type="ECO:0000313" key="2">
    <source>
        <dbReference type="Proteomes" id="UP000222564"/>
    </source>
</evidence>
<gene>
    <name evidence="1" type="ORF">P378_19065</name>
</gene>